<keyword evidence="1" id="KW-1133">Transmembrane helix</keyword>
<dbReference type="KEGG" id="aten:116290213"/>
<dbReference type="GeneID" id="116290213"/>
<sequence length="823" mass="93954">MAFSIRQLIGLAFRQLRKVALRTTRRKVNKWVFLFSFSCLVFIFMFLIDGKPMLKVTDKIQSSWKCGCPKNFLPEEQTWKYGSCLPHQASNESCENARMLYKLDPALTKCKALSSKRVCELKSLLKGPKDHVNFRVSCDNSICMEQNENETIQVLNMNPSNGQITEAGRYLNITDLEAALMVIIRENIKQKFHFVVLRCTSKDTKTGISQIIQIDPQLTMKENASKTRDQNLLNVNIVLIDSVSRAHFYRSLPKTIELFKRWRNESHLAPAMIFDFELFQAVHGHTTENTHALFNGRLLDLNRSASSQSVNPGFMFGAFHRAGYQTMWQEDLCWKGIWGLMLDLLAGSWANLAKRLQEHFIDHSGLTHAGCEILEYVYGINTPFMGPPGDQICYDGRFHHSYLLQYTLDTIKVITSTPTALPLLSYMSLSVGHDHIGRRIQSLDPALVQFVTQLSMSEDTLTVILSDHGNTYTSYTSTLEGRFEMFHPHLFLIVPNKVAQRLGDEALDALRINQHRLVNIIDLHHSIMALTKPLHGPVTPTGLFTPISAQRTCQDIELRLPNLCVCEGWDNPTSNDDMKMILVEFALGYLNNQIETKLIKQTKENSTLQLYRTRSCNRLRATLFKEVRERRVASRGILITSIMIYVPAGSGSGEDAFNVMVESRDVTAQRSLDLKFLQYDRMSMYGQYKACADRNILKLCMCSIQSQHKQQSLNITRLLAPPHPKYFGQESVSKISRSECIFVITRTHKSNISFAYEMANVCKYRSFFVSVDVQSTGMKLTRACPFNVTLLPDNIKFVLAARKEKLLQKSSIRFRAQIIKKLN</sequence>
<dbReference type="RefSeq" id="XP_031553080.1">
    <property type="nucleotide sequence ID" value="XM_031697220.1"/>
</dbReference>
<dbReference type="PANTHER" id="PTHR10974">
    <property type="entry name" value="FI08016P-RELATED"/>
    <property type="match status" value="1"/>
</dbReference>
<dbReference type="InterPro" id="IPR017850">
    <property type="entry name" value="Alkaline_phosphatase_core_sf"/>
</dbReference>
<evidence type="ECO:0000256" key="1">
    <source>
        <dbReference type="SAM" id="Phobius"/>
    </source>
</evidence>
<evidence type="ECO:0000313" key="3">
    <source>
        <dbReference type="RefSeq" id="XP_031553080.1"/>
    </source>
</evidence>
<dbReference type="Proteomes" id="UP000515163">
    <property type="component" value="Unplaced"/>
</dbReference>
<dbReference type="Pfam" id="PF02995">
    <property type="entry name" value="DUF229"/>
    <property type="match status" value="2"/>
</dbReference>
<keyword evidence="2" id="KW-1185">Reference proteome</keyword>
<keyword evidence="1" id="KW-0472">Membrane</keyword>
<reference evidence="3" key="1">
    <citation type="submission" date="2025-08" db="UniProtKB">
        <authorList>
            <consortium name="RefSeq"/>
        </authorList>
    </citation>
    <scope>IDENTIFICATION</scope>
    <source>
        <tissue evidence="3">Tentacle</tissue>
    </source>
</reference>
<name>A0A6P8HKE8_ACTTE</name>
<feature type="transmembrane region" description="Helical" evidence="1">
    <location>
        <begin position="31"/>
        <end position="48"/>
    </location>
</feature>
<accession>A0A6P8HKE8</accession>
<evidence type="ECO:0000313" key="2">
    <source>
        <dbReference type="Proteomes" id="UP000515163"/>
    </source>
</evidence>
<dbReference type="GO" id="GO:0005615">
    <property type="term" value="C:extracellular space"/>
    <property type="evidence" value="ECO:0007669"/>
    <property type="project" value="TreeGrafter"/>
</dbReference>
<gene>
    <name evidence="3" type="primary">LOC116290213</name>
</gene>
<protein>
    <submittedName>
        <fullName evidence="3">Uncharacterized protein LOC116290213</fullName>
    </submittedName>
</protein>
<dbReference type="SUPFAM" id="SSF53649">
    <property type="entry name" value="Alkaline phosphatase-like"/>
    <property type="match status" value="1"/>
</dbReference>
<proteinExistence type="predicted"/>
<dbReference type="PANTHER" id="PTHR10974:SF39">
    <property type="entry name" value="E2F TRANSCRIPTION FACTOR CC-MB DOMAIN-CONTAINING PROTEIN"/>
    <property type="match status" value="1"/>
</dbReference>
<dbReference type="InParanoid" id="A0A6P8HKE8"/>
<organism evidence="2 3">
    <name type="scientific">Actinia tenebrosa</name>
    <name type="common">Australian red waratah sea anemone</name>
    <dbReference type="NCBI Taxonomy" id="6105"/>
    <lineage>
        <taxon>Eukaryota</taxon>
        <taxon>Metazoa</taxon>
        <taxon>Cnidaria</taxon>
        <taxon>Anthozoa</taxon>
        <taxon>Hexacorallia</taxon>
        <taxon>Actiniaria</taxon>
        <taxon>Actiniidae</taxon>
        <taxon>Actinia</taxon>
    </lineage>
</organism>
<keyword evidence="1" id="KW-0812">Transmembrane</keyword>
<dbReference type="InterPro" id="IPR004245">
    <property type="entry name" value="DUF229"/>
</dbReference>
<dbReference type="OrthoDB" id="5983664at2759"/>
<dbReference type="AlphaFoldDB" id="A0A6P8HKE8"/>